<organism evidence="2">
    <name type="scientific">human gut metagenome</name>
    <dbReference type="NCBI Taxonomy" id="408170"/>
    <lineage>
        <taxon>unclassified sequences</taxon>
        <taxon>metagenomes</taxon>
        <taxon>organismal metagenomes</taxon>
    </lineage>
</organism>
<dbReference type="PANTHER" id="PTHR43478">
    <property type="entry name" value="NA+/H+ ANTIPORTER-RELATED"/>
    <property type="match status" value="1"/>
</dbReference>
<feature type="transmembrane region" description="Helical" evidence="1">
    <location>
        <begin position="106"/>
        <end position="124"/>
    </location>
</feature>
<keyword evidence="1" id="KW-0472">Membrane</keyword>
<comment type="caution">
    <text evidence="2">The sequence shown here is derived from an EMBL/GenBank/DDBJ whole genome shotgun (WGS) entry which is preliminary data.</text>
</comment>
<dbReference type="PANTHER" id="PTHR43478:SF1">
    <property type="entry name" value="NA+_H+ ANTIPORTER NHAC-LIKE C-TERMINAL DOMAIN-CONTAINING PROTEIN"/>
    <property type="match status" value="1"/>
</dbReference>
<keyword evidence="1" id="KW-1133">Transmembrane helix</keyword>
<protein>
    <submittedName>
        <fullName evidence="2">Transporter, NhaC family</fullName>
    </submittedName>
</protein>
<reference evidence="2" key="1">
    <citation type="journal article" date="2013" name="Environ. Microbiol.">
        <title>Microbiota from the distal guts of lean and obese adolescents exhibit partial functional redundancy besides clear differences in community structure.</title>
        <authorList>
            <person name="Ferrer M."/>
            <person name="Ruiz A."/>
            <person name="Lanza F."/>
            <person name="Haange S.B."/>
            <person name="Oberbach A."/>
            <person name="Till H."/>
            <person name="Bargiela R."/>
            <person name="Campoy C."/>
            <person name="Segura M.T."/>
            <person name="Richter M."/>
            <person name="von Bergen M."/>
            <person name="Seifert J."/>
            <person name="Suarez A."/>
        </authorList>
    </citation>
    <scope>NUCLEOTIDE SEQUENCE</scope>
</reference>
<keyword evidence="1" id="KW-0812">Transmembrane</keyword>
<dbReference type="AlphaFoldDB" id="K1RZT5"/>
<evidence type="ECO:0000313" key="2">
    <source>
        <dbReference type="EMBL" id="EKC48564.1"/>
    </source>
</evidence>
<gene>
    <name evidence="2" type="ORF">LEA_18821</name>
</gene>
<feature type="transmembrane region" description="Helical" evidence="1">
    <location>
        <begin position="66"/>
        <end position="86"/>
    </location>
</feature>
<accession>K1RZT5</accession>
<dbReference type="EMBL" id="AJWY01012928">
    <property type="protein sequence ID" value="EKC48564.1"/>
    <property type="molecule type" value="Genomic_DNA"/>
</dbReference>
<feature type="transmembrane region" description="Helical" evidence="1">
    <location>
        <begin position="40"/>
        <end position="59"/>
    </location>
</feature>
<feature type="non-terminal residue" evidence="2">
    <location>
        <position position="139"/>
    </location>
</feature>
<sequence length="139" mass="14520">MKKNNLSWVGALLVFGLLLWCTSATPGKIADPSTYTCAVYSTALSLLPPVVAIVLALNTKEVYTSLLVGIATGALLYANGNLELALTTLFFNEDGGMVSKLSDSSNVGILVFLVMLGILVALMNKAGGSAAFGRWPPPI</sequence>
<proteinExistence type="predicted"/>
<name>K1RZT5_9ZZZZ</name>
<evidence type="ECO:0000256" key="1">
    <source>
        <dbReference type="SAM" id="Phobius"/>
    </source>
</evidence>